<gene>
    <name evidence="1" type="ORF">JVT61DRAFT_11637</name>
</gene>
<name>A0A8I3ABG0_9AGAM</name>
<evidence type="ECO:0000313" key="1">
    <source>
        <dbReference type="EMBL" id="KAG6379193.1"/>
    </source>
</evidence>
<accession>A0A8I3ABG0</accession>
<dbReference type="Proteomes" id="UP000683000">
    <property type="component" value="Unassembled WGS sequence"/>
</dbReference>
<reference evidence="1" key="1">
    <citation type="submission" date="2021-03" db="EMBL/GenBank/DDBJ databases">
        <title>Evolutionary innovations through gain and loss of genes in the ectomycorrhizal Boletales.</title>
        <authorList>
            <person name="Wu G."/>
            <person name="Miyauchi S."/>
            <person name="Morin E."/>
            <person name="Yang Z.-L."/>
            <person name="Xu J."/>
            <person name="Martin F.M."/>
        </authorList>
    </citation>
    <scope>NUCLEOTIDE SEQUENCE</scope>
    <source>
        <strain evidence="1">BR01</strain>
    </source>
</reference>
<comment type="caution">
    <text evidence="1">The sequence shown here is derived from an EMBL/GenBank/DDBJ whole genome shotgun (WGS) entry which is preliminary data.</text>
</comment>
<dbReference type="EMBL" id="JAGFBS010000005">
    <property type="protein sequence ID" value="KAG6379193.1"/>
    <property type="molecule type" value="Genomic_DNA"/>
</dbReference>
<keyword evidence="2" id="KW-1185">Reference proteome</keyword>
<evidence type="ECO:0000313" key="2">
    <source>
        <dbReference type="Proteomes" id="UP000683000"/>
    </source>
</evidence>
<dbReference type="AlphaFoldDB" id="A0A8I3ABG0"/>
<dbReference type="OrthoDB" id="2012566at2759"/>
<organism evidence="1 2">
    <name type="scientific">Boletus reticuloceps</name>
    <dbReference type="NCBI Taxonomy" id="495285"/>
    <lineage>
        <taxon>Eukaryota</taxon>
        <taxon>Fungi</taxon>
        <taxon>Dikarya</taxon>
        <taxon>Basidiomycota</taxon>
        <taxon>Agaricomycotina</taxon>
        <taxon>Agaricomycetes</taxon>
        <taxon>Agaricomycetidae</taxon>
        <taxon>Boletales</taxon>
        <taxon>Boletineae</taxon>
        <taxon>Boletaceae</taxon>
        <taxon>Boletoideae</taxon>
        <taxon>Boletus</taxon>
    </lineage>
</organism>
<protein>
    <submittedName>
        <fullName evidence="1">Uncharacterized protein</fullName>
    </submittedName>
</protein>
<sequence length="184" mass="21125">MNEILTVKNEDGIIQTYFDIKRPRINPIVCVNVLTFFYTNGRGSELRETFDWIYEVLKNRAYTKGTLYYHGPDTFLYSLSRFFSVSIYARRRLGQLFAKRVAEHFGAEGDALAVVDLCDSRDSRAAREDAGRSWIVANGMDIQVRPSLGTRACGTTRSWNFVCVRLTRAHGDFAIIVFYKSIHM</sequence>
<proteinExistence type="predicted"/>